<sequence length="33" mass="3879">MMITFFVGLRSDEDWLGIENFAHVNKTYLTKTT</sequence>
<dbReference type="AlphaFoldDB" id="C4K575"/>
<name>C4K575_HAMD5</name>
<dbReference type="STRING" id="572265.HDEF_1021"/>
<accession>C4K575</accession>
<dbReference type="HOGENOM" id="CLU_3382193_0_0_6"/>
<keyword evidence="2" id="KW-1185">Reference proteome</keyword>
<gene>
    <name evidence="1" type="ordered locus">HDEF_1021</name>
</gene>
<reference evidence="1 2" key="1">
    <citation type="journal article" date="2009" name="Proc. Natl. Acad. Sci. U.S.A.">
        <title>Hamiltonella defensa, genome evolution of protective bacterial endosymbiont from pathogenic ancestors.</title>
        <authorList>
            <person name="Degnan P.H."/>
            <person name="Yu Y."/>
            <person name="Sisneros N."/>
            <person name="Wing R.A."/>
            <person name="Moran N.A."/>
        </authorList>
    </citation>
    <scope>NUCLEOTIDE SEQUENCE [LARGE SCALE GENOMIC DNA]</scope>
    <source>
        <strain evidence="2">5AT</strain>
    </source>
</reference>
<proteinExistence type="predicted"/>
<evidence type="ECO:0000313" key="2">
    <source>
        <dbReference type="Proteomes" id="UP000002334"/>
    </source>
</evidence>
<dbReference type="KEGG" id="hde:HDEF_1021"/>
<organism evidence="1 2">
    <name type="scientific">Hamiltonella defensa subsp. Acyrthosiphon pisum (strain 5AT)</name>
    <dbReference type="NCBI Taxonomy" id="572265"/>
    <lineage>
        <taxon>Bacteria</taxon>
        <taxon>Pseudomonadati</taxon>
        <taxon>Pseudomonadota</taxon>
        <taxon>Gammaproteobacteria</taxon>
        <taxon>Enterobacterales</taxon>
        <taxon>Enterobacteriaceae</taxon>
        <taxon>aphid secondary symbionts</taxon>
        <taxon>Candidatus Williamhamiltonella</taxon>
    </lineage>
</organism>
<dbReference type="Proteomes" id="UP000002334">
    <property type="component" value="Chromosome"/>
</dbReference>
<evidence type="ECO:0000313" key="1">
    <source>
        <dbReference type="EMBL" id="ACQ67718.1"/>
    </source>
</evidence>
<protein>
    <submittedName>
        <fullName evidence="1">Uncharacterized protein</fullName>
    </submittedName>
</protein>
<dbReference type="EMBL" id="CP001277">
    <property type="protein sequence ID" value="ACQ67718.1"/>
    <property type="molecule type" value="Genomic_DNA"/>
</dbReference>